<reference evidence="1 2" key="1">
    <citation type="submission" date="2019-12" db="EMBL/GenBank/DDBJ databases">
        <title>Hymenobacter sp. HMF4947 Genome sequencing and assembly.</title>
        <authorList>
            <person name="Kang H."/>
            <person name="Cha I."/>
            <person name="Kim H."/>
            <person name="Joh K."/>
        </authorList>
    </citation>
    <scope>NUCLEOTIDE SEQUENCE [LARGE SCALE GENOMIC DNA]</scope>
    <source>
        <strain evidence="1 2">HMF4947</strain>
    </source>
</reference>
<evidence type="ECO:0000313" key="1">
    <source>
        <dbReference type="EMBL" id="MVN74821.1"/>
    </source>
</evidence>
<evidence type="ECO:0000313" key="2">
    <source>
        <dbReference type="Proteomes" id="UP000441336"/>
    </source>
</evidence>
<accession>A0A7K1T9J4</accession>
<organism evidence="1 2">
    <name type="scientific">Hymenobacter ginkgonis</name>
    <dbReference type="NCBI Taxonomy" id="2682976"/>
    <lineage>
        <taxon>Bacteria</taxon>
        <taxon>Pseudomonadati</taxon>
        <taxon>Bacteroidota</taxon>
        <taxon>Cytophagia</taxon>
        <taxon>Cytophagales</taxon>
        <taxon>Hymenobacteraceae</taxon>
        <taxon>Hymenobacter</taxon>
    </lineage>
</organism>
<dbReference type="EMBL" id="WQKZ01000001">
    <property type="protein sequence ID" value="MVN74821.1"/>
    <property type="molecule type" value="Genomic_DNA"/>
</dbReference>
<comment type="caution">
    <text evidence="1">The sequence shown here is derived from an EMBL/GenBank/DDBJ whole genome shotgun (WGS) entry which is preliminary data.</text>
</comment>
<name>A0A7K1T9J4_9BACT</name>
<dbReference type="RefSeq" id="WP_157561604.1">
    <property type="nucleotide sequence ID" value="NZ_WQKZ01000001.1"/>
</dbReference>
<dbReference type="Proteomes" id="UP000441336">
    <property type="component" value="Unassembled WGS sequence"/>
</dbReference>
<protein>
    <submittedName>
        <fullName evidence="1">Uncharacterized protein</fullName>
    </submittedName>
</protein>
<gene>
    <name evidence="1" type="ORF">GO988_00620</name>
</gene>
<sequence>MKGIPITASVLLFCSLSVNVCYGQRHNKIYEATFDSSLKAHVLIDKASFTKYVLDTARVYITAVDSSGRQLWKTHPREANKLEPYRTSKPIIWRFYFDNFSPDDYISKKEKRKKLKNGTLDKGREVIWIVYNNSQLGFVDKRTGEFTLLFQL</sequence>
<keyword evidence="2" id="KW-1185">Reference proteome</keyword>
<dbReference type="AlphaFoldDB" id="A0A7K1T9J4"/>
<proteinExistence type="predicted"/>